<sequence>MSTRLGYSRSSLLLMILLLVASSLGTFVLAAEAEPSPGCSNDPNSSNYCPPQSLPPPCPRPQCFHTNGARVVEQQSASLP</sequence>
<dbReference type="HOGENOM" id="CLU_2593992_0_0_1"/>
<dbReference type="AlphaFoldDB" id="A0A0E0RB34"/>
<evidence type="ECO:0000313" key="3">
    <source>
        <dbReference type="Proteomes" id="UP000008022"/>
    </source>
</evidence>
<evidence type="ECO:0000313" key="2">
    <source>
        <dbReference type="EnsemblPlants" id="ORUFI11G21870.1"/>
    </source>
</evidence>
<feature type="signal peptide" evidence="1">
    <location>
        <begin position="1"/>
        <end position="25"/>
    </location>
</feature>
<dbReference type="Gramene" id="ORUFI11G21870.1">
    <property type="protein sequence ID" value="ORUFI11G21870.1"/>
    <property type="gene ID" value="ORUFI11G21870"/>
</dbReference>
<evidence type="ECO:0000256" key="1">
    <source>
        <dbReference type="SAM" id="SignalP"/>
    </source>
</evidence>
<accession>A0A0E0RB34</accession>
<keyword evidence="1" id="KW-0732">Signal</keyword>
<dbReference type="EnsemblPlants" id="ORUFI11G21870.1">
    <property type="protein sequence ID" value="ORUFI11G21870.1"/>
    <property type="gene ID" value="ORUFI11G21870"/>
</dbReference>
<dbReference type="OMA" id="THRPSPC"/>
<keyword evidence="3" id="KW-1185">Reference proteome</keyword>
<reference evidence="2" key="2">
    <citation type="submission" date="2015-06" db="UniProtKB">
        <authorList>
            <consortium name="EnsemblPlants"/>
        </authorList>
    </citation>
    <scope>IDENTIFICATION</scope>
</reference>
<organism evidence="2 3">
    <name type="scientific">Oryza rufipogon</name>
    <name type="common">Brownbeard rice</name>
    <name type="synonym">Asian wild rice</name>
    <dbReference type="NCBI Taxonomy" id="4529"/>
    <lineage>
        <taxon>Eukaryota</taxon>
        <taxon>Viridiplantae</taxon>
        <taxon>Streptophyta</taxon>
        <taxon>Embryophyta</taxon>
        <taxon>Tracheophyta</taxon>
        <taxon>Spermatophyta</taxon>
        <taxon>Magnoliopsida</taxon>
        <taxon>Liliopsida</taxon>
        <taxon>Poales</taxon>
        <taxon>Poaceae</taxon>
        <taxon>BOP clade</taxon>
        <taxon>Oryzoideae</taxon>
        <taxon>Oryzeae</taxon>
        <taxon>Oryzinae</taxon>
        <taxon>Oryza</taxon>
    </lineage>
</organism>
<protein>
    <submittedName>
        <fullName evidence="2">Uncharacterized protein</fullName>
    </submittedName>
</protein>
<reference evidence="3" key="1">
    <citation type="submission" date="2013-06" db="EMBL/GenBank/DDBJ databases">
        <authorList>
            <person name="Zhao Q."/>
        </authorList>
    </citation>
    <scope>NUCLEOTIDE SEQUENCE</scope>
    <source>
        <strain evidence="3">cv. W1943</strain>
    </source>
</reference>
<name>A0A0E0RB34_ORYRU</name>
<dbReference type="Proteomes" id="UP000008022">
    <property type="component" value="Unassembled WGS sequence"/>
</dbReference>
<proteinExistence type="predicted"/>
<feature type="chain" id="PRO_5002372528" evidence="1">
    <location>
        <begin position="26"/>
        <end position="80"/>
    </location>
</feature>